<keyword evidence="1" id="KW-0732">Signal</keyword>
<dbReference type="InterPro" id="IPR051781">
    <property type="entry name" value="Metallo-dep_Hydrolase"/>
</dbReference>
<reference evidence="4" key="1">
    <citation type="journal article" date="2019" name="Int. J. Syst. Evol. Microbiol.">
        <title>The Global Catalogue of Microorganisms (GCM) 10K type strain sequencing project: providing services to taxonomists for standard genome sequencing and annotation.</title>
        <authorList>
            <consortium name="The Broad Institute Genomics Platform"/>
            <consortium name="The Broad Institute Genome Sequencing Center for Infectious Disease"/>
            <person name="Wu L."/>
            <person name="Ma J."/>
        </authorList>
    </citation>
    <scope>NUCLEOTIDE SEQUENCE [LARGE SCALE GENOMIC DNA]</scope>
    <source>
        <strain evidence="4">JCM 16083</strain>
    </source>
</reference>
<evidence type="ECO:0000313" key="3">
    <source>
        <dbReference type="EMBL" id="GAA0876930.1"/>
    </source>
</evidence>
<organism evidence="3 4">
    <name type="scientific">Wandonia haliotis</name>
    <dbReference type="NCBI Taxonomy" id="574963"/>
    <lineage>
        <taxon>Bacteria</taxon>
        <taxon>Pseudomonadati</taxon>
        <taxon>Bacteroidota</taxon>
        <taxon>Flavobacteriia</taxon>
        <taxon>Flavobacteriales</taxon>
        <taxon>Crocinitomicaceae</taxon>
        <taxon>Wandonia</taxon>
    </lineage>
</organism>
<evidence type="ECO:0000313" key="4">
    <source>
        <dbReference type="Proteomes" id="UP001501126"/>
    </source>
</evidence>
<dbReference type="SUPFAM" id="SSF51338">
    <property type="entry name" value="Composite domain of metallo-dependent hydrolases"/>
    <property type="match status" value="2"/>
</dbReference>
<dbReference type="SUPFAM" id="SSF51556">
    <property type="entry name" value="Metallo-dependent hydrolases"/>
    <property type="match status" value="1"/>
</dbReference>
<keyword evidence="4" id="KW-1185">Reference proteome</keyword>
<dbReference type="Gene3D" id="3.20.20.140">
    <property type="entry name" value="Metal-dependent hydrolases"/>
    <property type="match status" value="2"/>
</dbReference>
<feature type="signal peptide" evidence="1">
    <location>
        <begin position="1"/>
        <end position="19"/>
    </location>
</feature>
<comment type="caution">
    <text evidence="3">The sequence shown here is derived from an EMBL/GenBank/DDBJ whole genome shotgun (WGS) entry which is preliminary data.</text>
</comment>
<accession>A0ABP3Y831</accession>
<dbReference type="InterPro" id="IPR032466">
    <property type="entry name" value="Metal_Hydrolase"/>
</dbReference>
<protein>
    <submittedName>
        <fullName evidence="3">Amidohydrolase family protein</fullName>
    </submittedName>
</protein>
<dbReference type="RefSeq" id="WP_343790765.1">
    <property type="nucleotide sequence ID" value="NZ_BAAAFH010000022.1"/>
</dbReference>
<feature type="chain" id="PRO_5045434260" evidence="1">
    <location>
        <begin position="20"/>
        <end position="1015"/>
    </location>
</feature>
<dbReference type="PANTHER" id="PTHR43135:SF3">
    <property type="entry name" value="ALPHA-D-RIBOSE 1-METHYLPHOSPHONATE 5-TRIPHOSPHATE DIPHOSPHATASE"/>
    <property type="match status" value="1"/>
</dbReference>
<dbReference type="InterPro" id="IPR006680">
    <property type="entry name" value="Amidohydro-rel"/>
</dbReference>
<dbReference type="Proteomes" id="UP001501126">
    <property type="component" value="Unassembled WGS sequence"/>
</dbReference>
<feature type="domain" description="Amidohydrolase-related" evidence="2">
    <location>
        <begin position="863"/>
        <end position="939"/>
    </location>
</feature>
<evidence type="ECO:0000256" key="1">
    <source>
        <dbReference type="SAM" id="SignalP"/>
    </source>
</evidence>
<sequence length="1015" mass="112251">MRNLLVICSFLLISAGLFGQLSRPANGVKESNPRYVGIKGVTLVVSSDEIIEDADVLIEDGRISKIGTTLQFPKGTQIHEFTGEYLLPGFIEINTDIGIQQAPQQHSGNPYSPQLESSKQGPYYWNESIHPEVQSLDLYQFNVKEESKLSDKGFTFSVPHAANGVARGTAPLIALGEVPHHEKVLSGNAAAFFSLHKGNSKQTYPSSQMGAIALLKQAIIDAKWYASSSDNSENVSLEHLSKQLQQKLFFTAEDKLEVLRISKISKEFGLETAIVCGGDEYQQIEAIKAGGHSYILPLKFPEAFDVVNPFIAKEIPLRLLKHWEMAPANPAIFYAEEIPFAFTSSGIEKAKDFWAAIHKTIEKGLPWKKALDALTCVPSRILGMDNEIGSLASGKLASFSVYSANPFTDKSADLLEIWSVGHRSILKANTTNDIRGTYNIKLTTHLYTLKIEGEMNKLSATVYPGADYKPKEKDTNAVACTISFNDRDLVLQFNLKDYHYKGAVLLNGKTYPKMGAMEGSGMLPTGEWIKWTAIKNTAYKANKPKEELPAIDTIAGNHIWFPHMAFGRDSLPTHSTYLIRNATLWTGEEEGIIENGDLLIVDGKIKHVGKGTFHVPSGTKVIDAKGKVVTAGIIDEHSHIAISKGVNESGQSVTAEVSIGDVINPDDINIYRQLAGGVTCSQLLHGSANAIGGQSAIIKLKWGFGPDEMLLDNAPKFIKFALGENVKQTNWGDFQTIRFPQTRMGVEQVYYDAFYRARAYMDATTKKKKGQQQETKRDLELEVLAEILRGERFITCHSYVQSEINMLMKVADSMGFTLNTFTHILEGYKLADKMREHGAGGSTFADWWAYKYEVIDAIPHNASLLTDQGVTTAINSDDAEMGRRLNQEAAKSVKYGNMSPAEAWKLVTLNPAKLLHLDDRMGSLKAGKDADIVIWSDNPLSIHARAEQTFVDGLLLYDSRATESLNTKNQAERSRIVSKMLNAAKNGEKIVPYSAKTLPRYHCDTEETEHHHEAH</sequence>
<name>A0ABP3Y831_9FLAO</name>
<dbReference type="EMBL" id="BAAAFH010000022">
    <property type="protein sequence ID" value="GAA0876930.1"/>
    <property type="molecule type" value="Genomic_DNA"/>
</dbReference>
<dbReference type="Pfam" id="PF01979">
    <property type="entry name" value="Amidohydro_1"/>
    <property type="match status" value="1"/>
</dbReference>
<dbReference type="InterPro" id="IPR011059">
    <property type="entry name" value="Metal-dep_hydrolase_composite"/>
</dbReference>
<dbReference type="PANTHER" id="PTHR43135">
    <property type="entry name" value="ALPHA-D-RIBOSE 1-METHYLPHOSPHONATE 5-TRIPHOSPHATE DIPHOSPHATASE"/>
    <property type="match status" value="1"/>
</dbReference>
<evidence type="ECO:0000259" key="2">
    <source>
        <dbReference type="Pfam" id="PF01979"/>
    </source>
</evidence>
<proteinExistence type="predicted"/>
<dbReference type="CDD" id="cd01309">
    <property type="entry name" value="Met_dep_hydrolase_C"/>
    <property type="match status" value="1"/>
</dbReference>
<gene>
    <name evidence="3" type="ORF">GCM10009118_33400</name>
</gene>